<keyword evidence="1 2" id="KW-0732">Signal</keyword>
<evidence type="ECO:0000256" key="2">
    <source>
        <dbReference type="SAM" id="SignalP"/>
    </source>
</evidence>
<dbReference type="Gene3D" id="2.50.20.10">
    <property type="entry name" value="Lipoprotein localisation LolA/LolB/LppX"/>
    <property type="match status" value="1"/>
</dbReference>
<proteinExistence type="predicted"/>
<comment type="caution">
    <text evidence="3">The sequence shown here is derived from an EMBL/GenBank/DDBJ whole genome shotgun (WGS) entry which is preliminary data.</text>
</comment>
<dbReference type="Proteomes" id="UP001597319">
    <property type="component" value="Unassembled WGS sequence"/>
</dbReference>
<organism evidence="3 4">
    <name type="scientific">Aquimarina rubra</name>
    <dbReference type="NCBI Taxonomy" id="1920033"/>
    <lineage>
        <taxon>Bacteria</taxon>
        <taxon>Pseudomonadati</taxon>
        <taxon>Bacteroidota</taxon>
        <taxon>Flavobacteriia</taxon>
        <taxon>Flavobacteriales</taxon>
        <taxon>Flavobacteriaceae</taxon>
        <taxon>Aquimarina</taxon>
    </lineage>
</organism>
<evidence type="ECO:0000313" key="3">
    <source>
        <dbReference type="EMBL" id="MFD2561935.1"/>
    </source>
</evidence>
<dbReference type="PANTHER" id="PTHR35869">
    <property type="entry name" value="OUTER-MEMBRANE LIPOPROTEIN CARRIER PROTEIN"/>
    <property type="match status" value="1"/>
</dbReference>
<protein>
    <submittedName>
        <fullName evidence="3">Outer membrane lipoprotein carrier protein LolA</fullName>
    </submittedName>
</protein>
<name>A0ABW5LAX5_9FLAO</name>
<dbReference type="EMBL" id="JBHULE010000008">
    <property type="protein sequence ID" value="MFD2561935.1"/>
    <property type="molecule type" value="Genomic_DNA"/>
</dbReference>
<feature type="signal peptide" evidence="2">
    <location>
        <begin position="1"/>
        <end position="19"/>
    </location>
</feature>
<reference evidence="4" key="1">
    <citation type="journal article" date="2019" name="Int. J. Syst. Evol. Microbiol.">
        <title>The Global Catalogue of Microorganisms (GCM) 10K type strain sequencing project: providing services to taxonomists for standard genome sequencing and annotation.</title>
        <authorList>
            <consortium name="The Broad Institute Genomics Platform"/>
            <consortium name="The Broad Institute Genome Sequencing Center for Infectious Disease"/>
            <person name="Wu L."/>
            <person name="Ma J."/>
        </authorList>
    </citation>
    <scope>NUCLEOTIDE SEQUENCE [LARGE SCALE GENOMIC DNA]</scope>
    <source>
        <strain evidence="4">KCTC 52274</strain>
    </source>
</reference>
<dbReference type="PANTHER" id="PTHR35869:SF1">
    <property type="entry name" value="OUTER-MEMBRANE LIPOPROTEIN CARRIER PROTEIN"/>
    <property type="match status" value="1"/>
</dbReference>
<keyword evidence="4" id="KW-1185">Reference proteome</keyword>
<accession>A0ABW5LAX5</accession>
<evidence type="ECO:0000313" key="4">
    <source>
        <dbReference type="Proteomes" id="UP001597319"/>
    </source>
</evidence>
<gene>
    <name evidence="3" type="ORF">ACFSR1_04575</name>
</gene>
<keyword evidence="3" id="KW-0449">Lipoprotein</keyword>
<evidence type="ECO:0000256" key="1">
    <source>
        <dbReference type="ARBA" id="ARBA00022729"/>
    </source>
</evidence>
<dbReference type="Pfam" id="PF03548">
    <property type="entry name" value="LolA"/>
    <property type="match status" value="1"/>
</dbReference>
<dbReference type="SUPFAM" id="SSF89392">
    <property type="entry name" value="Prokaryotic lipoproteins and lipoprotein localization factors"/>
    <property type="match status" value="1"/>
</dbReference>
<dbReference type="InterPro" id="IPR029046">
    <property type="entry name" value="LolA/LolB/LppX"/>
</dbReference>
<dbReference type="InterPro" id="IPR004564">
    <property type="entry name" value="OM_lipoprot_carrier_LolA-like"/>
</dbReference>
<sequence length="209" mass="23870">MFRSFIYISCFFCFSILHAQEVELSASEINSFKAGVSASAQKSKTIVNTFVQLKHIDFLSNDIESSGDLYFKSPDIIKWSYTKPYEYSVIFKDKKLFINDAGKKSDINLASNKVFKKLNDLIAKSVSGDMLDDTQFSMSFFKNNNQYIAKLSPKDQTLKDMFKEIILSFESKDYLVSSVKLIEPSDDYTLINFQNTSINKPIPDAVFSH</sequence>
<dbReference type="CDD" id="cd16325">
    <property type="entry name" value="LolA"/>
    <property type="match status" value="1"/>
</dbReference>
<feature type="chain" id="PRO_5045733519" evidence="2">
    <location>
        <begin position="20"/>
        <end position="209"/>
    </location>
</feature>